<dbReference type="Proteomes" id="UP000276864">
    <property type="component" value="Unassembled WGS sequence"/>
</dbReference>
<dbReference type="Pfam" id="PF01323">
    <property type="entry name" value="DSBA"/>
    <property type="match status" value="1"/>
</dbReference>
<dbReference type="EMBL" id="QWIM01002808">
    <property type="protein sequence ID" value="RMY07770.1"/>
    <property type="molecule type" value="Genomic_DNA"/>
</dbReference>
<evidence type="ECO:0000313" key="2">
    <source>
        <dbReference type="EMBL" id="RMY07770.1"/>
    </source>
</evidence>
<gene>
    <name evidence="2" type="ORF">D0866_14855</name>
</gene>
<organism evidence="2 3">
    <name type="scientific">Hortaea werneckii</name>
    <name type="common">Black yeast</name>
    <name type="synonym">Cladosporium werneckii</name>
    <dbReference type="NCBI Taxonomy" id="91943"/>
    <lineage>
        <taxon>Eukaryota</taxon>
        <taxon>Fungi</taxon>
        <taxon>Dikarya</taxon>
        <taxon>Ascomycota</taxon>
        <taxon>Pezizomycotina</taxon>
        <taxon>Dothideomycetes</taxon>
        <taxon>Dothideomycetidae</taxon>
        <taxon>Mycosphaerellales</taxon>
        <taxon>Teratosphaeriaceae</taxon>
        <taxon>Hortaea</taxon>
    </lineage>
</organism>
<proteinExistence type="predicted"/>
<protein>
    <recommendedName>
        <fullName evidence="1">DSBA-like thioredoxin domain-containing protein</fullName>
    </recommendedName>
</protein>
<evidence type="ECO:0000313" key="3">
    <source>
        <dbReference type="Proteomes" id="UP000276864"/>
    </source>
</evidence>
<dbReference type="CDD" id="cd03024">
    <property type="entry name" value="DsbA_FrnE"/>
    <property type="match status" value="1"/>
</dbReference>
<evidence type="ECO:0000259" key="1">
    <source>
        <dbReference type="Pfam" id="PF01323"/>
    </source>
</evidence>
<dbReference type="PANTHER" id="PTHR13887:SF52">
    <property type="entry name" value="DSBA-LIKE THIOREDOXIN DOMAIN-CONTAINING PROTEIN"/>
    <property type="match status" value="1"/>
</dbReference>
<dbReference type="VEuPathDB" id="FungiDB:BTJ68_13849"/>
<reference evidence="2 3" key="1">
    <citation type="journal article" date="2018" name="BMC Genomics">
        <title>Genomic evidence for intraspecific hybridization in a clonal and extremely halotolerant yeast.</title>
        <authorList>
            <person name="Gostincar C."/>
            <person name="Stajich J.E."/>
            <person name="Zupancic J."/>
            <person name="Zalar P."/>
            <person name="Gunde-Cimerman N."/>
        </authorList>
    </citation>
    <scope>NUCLEOTIDE SEQUENCE [LARGE SCALE GENOMIC DNA]</scope>
    <source>
        <strain evidence="2 3">EXF-6651</strain>
    </source>
</reference>
<dbReference type="SUPFAM" id="SSF52833">
    <property type="entry name" value="Thioredoxin-like"/>
    <property type="match status" value="1"/>
</dbReference>
<sequence>ATLRSSENTRHFWASRSVDGESGTSFSRGARGTIFAQVYRPTAAMVYESEIQFTLDTICPWTYLAKRRLDRALEQIPSDAPVRFSVKYLPYQLYPEASQAGEDKYEWYKKSKYDDSEEKMKMYTTLMSAYGATEGIEYKFGGTVANTLQAHRLIQHFQEVKGVEVADKIVKSLYRQYFEEEKHPSSSDTLLRAATEAGVPESEAQAFIGDEDEGLMDVKMLIREQAGNGIDSVPYIVIEGKRRDLTLVGAKEVEEYVKALIQVIKESG</sequence>
<comment type="caution">
    <text evidence="2">The sequence shown here is derived from an EMBL/GenBank/DDBJ whole genome shotgun (WGS) entry which is preliminary data.</text>
</comment>
<dbReference type="Gene3D" id="3.40.30.10">
    <property type="entry name" value="Glutaredoxin"/>
    <property type="match status" value="1"/>
</dbReference>
<dbReference type="GO" id="GO:0016491">
    <property type="term" value="F:oxidoreductase activity"/>
    <property type="evidence" value="ECO:0007669"/>
    <property type="project" value="InterPro"/>
</dbReference>
<dbReference type="PANTHER" id="PTHR13887">
    <property type="entry name" value="GLUTATHIONE S-TRANSFERASE KAPPA"/>
    <property type="match status" value="1"/>
</dbReference>
<dbReference type="InterPro" id="IPR001853">
    <property type="entry name" value="DSBA-like_thioredoxin_dom"/>
</dbReference>
<feature type="domain" description="DSBA-like thioredoxin" evidence="1">
    <location>
        <begin position="51"/>
        <end position="260"/>
    </location>
</feature>
<feature type="non-terminal residue" evidence="2">
    <location>
        <position position="1"/>
    </location>
</feature>
<name>A0A3M6YXH5_HORWE</name>
<dbReference type="AlphaFoldDB" id="A0A3M6YXH5"/>
<accession>A0A3M6YXH5</accession>
<dbReference type="InterPro" id="IPR036249">
    <property type="entry name" value="Thioredoxin-like_sf"/>
</dbReference>